<evidence type="ECO:0000313" key="1">
    <source>
        <dbReference type="EMBL" id="MCM2371450.1"/>
    </source>
</evidence>
<protein>
    <recommendedName>
        <fullName evidence="3">Secreted protein</fullName>
    </recommendedName>
</protein>
<evidence type="ECO:0000313" key="2">
    <source>
        <dbReference type="Proteomes" id="UP001202961"/>
    </source>
</evidence>
<gene>
    <name evidence="1" type="ORF">NB063_12630</name>
</gene>
<reference evidence="1 2" key="1">
    <citation type="journal article" date="2022" name="Syst. Appl. Microbiol.">
        <title>Rhodopirellula aestuarii sp. nov., a novel member of the genus Rhodopirellula isolated from brackish sediments collected in the Tagus River estuary, Portugal.</title>
        <authorList>
            <person name="Vitorino I.R."/>
            <person name="Klimek D."/>
            <person name="Calusinska M."/>
            <person name="Lobo-da-Cunha A."/>
            <person name="Vasconcelos V."/>
            <person name="Lage O.M."/>
        </authorList>
    </citation>
    <scope>NUCLEOTIDE SEQUENCE [LARGE SCALE GENOMIC DNA]</scope>
    <source>
        <strain evidence="1 2">ICT_H3.1</strain>
    </source>
</reference>
<dbReference type="RefSeq" id="WP_250929079.1">
    <property type="nucleotide sequence ID" value="NZ_JAMQBK010000031.1"/>
</dbReference>
<organism evidence="1 2">
    <name type="scientific">Aporhodopirellula aestuarii</name>
    <dbReference type="NCBI Taxonomy" id="2950107"/>
    <lineage>
        <taxon>Bacteria</taxon>
        <taxon>Pseudomonadati</taxon>
        <taxon>Planctomycetota</taxon>
        <taxon>Planctomycetia</taxon>
        <taxon>Pirellulales</taxon>
        <taxon>Pirellulaceae</taxon>
        <taxon>Aporhodopirellula</taxon>
    </lineage>
</organism>
<dbReference type="Proteomes" id="UP001202961">
    <property type="component" value="Unassembled WGS sequence"/>
</dbReference>
<sequence length="108" mass="12344">MTKKSQFVEPHWMMPCIMLLLFALPSFGITATVSRISLDRETQNQSEELEERVPCSVERRQRANLAEDSGLSILRVGTPYWEVVRTIDFPRALVGHRLSSDNLAPIRC</sequence>
<name>A0ABT0U3H2_9BACT</name>
<proteinExistence type="predicted"/>
<evidence type="ECO:0008006" key="3">
    <source>
        <dbReference type="Google" id="ProtNLM"/>
    </source>
</evidence>
<accession>A0ABT0U3H2</accession>
<comment type="caution">
    <text evidence="1">The sequence shown here is derived from an EMBL/GenBank/DDBJ whole genome shotgun (WGS) entry which is preliminary data.</text>
</comment>
<keyword evidence="2" id="KW-1185">Reference proteome</keyword>
<dbReference type="EMBL" id="JAMQBK010000031">
    <property type="protein sequence ID" value="MCM2371450.1"/>
    <property type="molecule type" value="Genomic_DNA"/>
</dbReference>